<dbReference type="SMART" id="SM00421">
    <property type="entry name" value="HTH_LUXR"/>
    <property type="match status" value="1"/>
</dbReference>
<keyword evidence="1" id="KW-0805">Transcription regulation</keyword>
<dbReference type="GO" id="GO:0003677">
    <property type="term" value="F:DNA binding"/>
    <property type="evidence" value="ECO:0007669"/>
    <property type="project" value="UniProtKB-KW"/>
</dbReference>
<dbReference type="PRINTS" id="PR00038">
    <property type="entry name" value="HTHLUXR"/>
</dbReference>
<dbReference type="OrthoDB" id="5476461at2"/>
<keyword evidence="2" id="KW-0238">DNA-binding</keyword>
<dbReference type="Pfam" id="PF00196">
    <property type="entry name" value="GerE"/>
    <property type="match status" value="1"/>
</dbReference>
<evidence type="ECO:0000313" key="5">
    <source>
        <dbReference type="EMBL" id="TQM13485.1"/>
    </source>
</evidence>
<dbReference type="Gene3D" id="1.10.10.10">
    <property type="entry name" value="Winged helix-like DNA-binding domain superfamily/Winged helix DNA-binding domain"/>
    <property type="match status" value="1"/>
</dbReference>
<dbReference type="InterPro" id="IPR000792">
    <property type="entry name" value="Tscrpt_reg_LuxR_C"/>
</dbReference>
<accession>A0A543DVX8</accession>
<dbReference type="PANTHER" id="PTHR44688">
    <property type="entry name" value="DNA-BINDING TRANSCRIPTIONAL ACTIVATOR DEVR_DOSR"/>
    <property type="match status" value="1"/>
</dbReference>
<dbReference type="AlphaFoldDB" id="A0A543DVX8"/>
<dbReference type="EMBL" id="VFPA01000001">
    <property type="protein sequence ID" value="TQM13485.1"/>
    <property type="molecule type" value="Genomic_DNA"/>
</dbReference>
<dbReference type="CDD" id="cd06170">
    <property type="entry name" value="LuxR_C_like"/>
    <property type="match status" value="1"/>
</dbReference>
<organism evidence="5 6">
    <name type="scientific">Pseudonocardia kunmingensis</name>
    <dbReference type="NCBI Taxonomy" id="630975"/>
    <lineage>
        <taxon>Bacteria</taxon>
        <taxon>Bacillati</taxon>
        <taxon>Actinomycetota</taxon>
        <taxon>Actinomycetes</taxon>
        <taxon>Pseudonocardiales</taxon>
        <taxon>Pseudonocardiaceae</taxon>
        <taxon>Pseudonocardia</taxon>
    </lineage>
</organism>
<comment type="caution">
    <text evidence="5">The sequence shown here is derived from an EMBL/GenBank/DDBJ whole genome shotgun (WGS) entry which is preliminary data.</text>
</comment>
<dbReference type="RefSeq" id="WP_142047258.1">
    <property type="nucleotide sequence ID" value="NZ_VFPA01000001.1"/>
</dbReference>
<dbReference type="GO" id="GO:0006355">
    <property type="term" value="P:regulation of DNA-templated transcription"/>
    <property type="evidence" value="ECO:0007669"/>
    <property type="project" value="InterPro"/>
</dbReference>
<proteinExistence type="predicted"/>
<reference evidence="5 6" key="1">
    <citation type="submission" date="2019-06" db="EMBL/GenBank/DDBJ databases">
        <title>Sequencing the genomes of 1000 actinobacteria strains.</title>
        <authorList>
            <person name="Klenk H.-P."/>
        </authorList>
    </citation>
    <scope>NUCLEOTIDE SEQUENCE [LARGE SCALE GENOMIC DNA]</scope>
    <source>
        <strain evidence="5 6">DSM 45301</strain>
    </source>
</reference>
<dbReference type="InterPro" id="IPR016032">
    <property type="entry name" value="Sig_transdc_resp-reg_C-effctor"/>
</dbReference>
<gene>
    <name evidence="5" type="ORF">FB558_0232</name>
</gene>
<dbReference type="PROSITE" id="PS00622">
    <property type="entry name" value="HTH_LUXR_1"/>
    <property type="match status" value="1"/>
</dbReference>
<evidence type="ECO:0000256" key="1">
    <source>
        <dbReference type="ARBA" id="ARBA00023015"/>
    </source>
</evidence>
<keyword evidence="6" id="KW-1185">Reference proteome</keyword>
<name>A0A543DVX8_9PSEU</name>
<dbReference type="SUPFAM" id="SSF48452">
    <property type="entry name" value="TPR-like"/>
    <property type="match status" value="1"/>
</dbReference>
<dbReference type="Gene3D" id="1.25.40.10">
    <property type="entry name" value="Tetratricopeptide repeat domain"/>
    <property type="match status" value="2"/>
</dbReference>
<dbReference type="PANTHER" id="PTHR44688:SF16">
    <property type="entry name" value="DNA-BINDING TRANSCRIPTIONAL ACTIVATOR DEVR_DOSR"/>
    <property type="match status" value="1"/>
</dbReference>
<evidence type="ECO:0000256" key="3">
    <source>
        <dbReference type="ARBA" id="ARBA00023163"/>
    </source>
</evidence>
<dbReference type="PROSITE" id="PS50043">
    <property type="entry name" value="HTH_LUXR_2"/>
    <property type="match status" value="1"/>
</dbReference>
<protein>
    <submittedName>
        <fullName evidence="5">Regulatory LuxR family protein</fullName>
    </submittedName>
</protein>
<evidence type="ECO:0000259" key="4">
    <source>
        <dbReference type="PROSITE" id="PS50043"/>
    </source>
</evidence>
<evidence type="ECO:0000256" key="2">
    <source>
        <dbReference type="ARBA" id="ARBA00023125"/>
    </source>
</evidence>
<dbReference type="SUPFAM" id="SSF46894">
    <property type="entry name" value="C-terminal effector domain of the bipartite response regulators"/>
    <property type="match status" value="1"/>
</dbReference>
<dbReference type="InterPro" id="IPR036388">
    <property type="entry name" value="WH-like_DNA-bd_sf"/>
</dbReference>
<keyword evidence="3" id="KW-0804">Transcription</keyword>
<dbReference type="InterPro" id="IPR011990">
    <property type="entry name" value="TPR-like_helical_dom_sf"/>
</dbReference>
<sequence>MDEDAAELLAAGTRALGEGDWAAARTCFERANRPGCAAEALDGIAQARFTQGDYAGAIETAERAFLAYRARGQDVRAAMCARFVGYLYGVVHGNHAAAGGWMGRAVRLIAAAGDCVERARIELTLAVVTDDPAARERHLATAVEIAQRHGDVDIVFDAMSQRGLHLVAAGEVEAGMAMLDEALAAVAAGEVRDVVSVGAMYCKMLHACELTCDVRRAEDWLALADRFVRRTGRIPISAICRTHYGGVLTAAGRWVDAEHELLTSLELYDRSFRALRTSAVVRLALLRVRQGRLAETAELLADAEHDGYAVRPQVELHLARGEGELAAARIGRFLREHGESELTAPVLLLLVHAHLGRGDPEAAAAAAGRLHDLAADRPAGLLAALAENAAGLVAADGDPIGHLERALAAFGRLGLPLEEARVRLVLAARLAAGQPALALAEARAALARFQSLDASRDADAATSLLRRLGVRGHSGPRGDGRLTAREQEVLELLGHGLSNGDIAARLFVSRRTVEHHVSNILAKLGLGTRAEAAAHVARRPPAPGVLPR</sequence>
<dbReference type="Proteomes" id="UP000315677">
    <property type="component" value="Unassembled WGS sequence"/>
</dbReference>
<feature type="domain" description="HTH luxR-type" evidence="4">
    <location>
        <begin position="475"/>
        <end position="540"/>
    </location>
</feature>
<evidence type="ECO:0000313" key="6">
    <source>
        <dbReference type="Proteomes" id="UP000315677"/>
    </source>
</evidence>